<evidence type="ECO:0008006" key="3">
    <source>
        <dbReference type="Google" id="ProtNLM"/>
    </source>
</evidence>
<dbReference type="Proteomes" id="UP000663889">
    <property type="component" value="Unassembled WGS sequence"/>
</dbReference>
<accession>A0A814DHP5</accession>
<dbReference type="AlphaFoldDB" id="A0A814DHP5"/>
<evidence type="ECO:0000313" key="2">
    <source>
        <dbReference type="Proteomes" id="UP000663889"/>
    </source>
</evidence>
<reference evidence="1" key="1">
    <citation type="submission" date="2021-02" db="EMBL/GenBank/DDBJ databases">
        <authorList>
            <person name="Nowell W R."/>
        </authorList>
    </citation>
    <scope>NUCLEOTIDE SEQUENCE</scope>
</reference>
<gene>
    <name evidence="1" type="ORF">SEV965_LOCUS8491</name>
</gene>
<evidence type="ECO:0000313" key="1">
    <source>
        <dbReference type="EMBL" id="CAF0955595.1"/>
    </source>
</evidence>
<sequence length="118" mass="13595">MYTTVENLLSTLLSQYLELSIQSITSLRREMEALGQRLAISALLSLNGFHLRYLDIFKCDEVHSMDSNHFVAWMDSTTSTLRSEHGKTTKIAIIIDNAKWHNKLTTESKPPKRAWKKQ</sequence>
<protein>
    <recommendedName>
        <fullName evidence="3">Tc1-like transposase DDE domain-containing protein</fullName>
    </recommendedName>
</protein>
<organism evidence="1 2">
    <name type="scientific">Rotaria sordida</name>
    <dbReference type="NCBI Taxonomy" id="392033"/>
    <lineage>
        <taxon>Eukaryota</taxon>
        <taxon>Metazoa</taxon>
        <taxon>Spiralia</taxon>
        <taxon>Gnathifera</taxon>
        <taxon>Rotifera</taxon>
        <taxon>Eurotatoria</taxon>
        <taxon>Bdelloidea</taxon>
        <taxon>Philodinida</taxon>
        <taxon>Philodinidae</taxon>
        <taxon>Rotaria</taxon>
    </lineage>
</organism>
<proteinExistence type="predicted"/>
<name>A0A814DHP5_9BILA</name>
<comment type="caution">
    <text evidence="1">The sequence shown here is derived from an EMBL/GenBank/DDBJ whole genome shotgun (WGS) entry which is preliminary data.</text>
</comment>
<dbReference type="EMBL" id="CAJNOU010000315">
    <property type="protein sequence ID" value="CAF0955595.1"/>
    <property type="molecule type" value="Genomic_DNA"/>
</dbReference>